<accession>A0A1G7KIE8</accession>
<evidence type="ECO:0008006" key="3">
    <source>
        <dbReference type="Google" id="ProtNLM"/>
    </source>
</evidence>
<dbReference type="Pfam" id="PF06672">
    <property type="entry name" value="DUF1175"/>
    <property type="match status" value="1"/>
</dbReference>
<dbReference type="STRING" id="640205.SAMN05216381_1517"/>
<dbReference type="InterPro" id="IPR009558">
    <property type="entry name" value="DUF1175"/>
</dbReference>
<proteinExistence type="predicted"/>
<sequence>MLIYKLVNSASSPVFALHGSSSRAPGRVATIALLVMFMALSLAARAEQAPGLNPEQSQIFRAWFVRIAQEQLRQGPSPRWHQQDCVGLVRFAANEALKVHDAKWLHANGLSNRYLPPELELDDAQRRLAQNWQQGGGQQGPYVNAIKMIQFNSQLVGRDLNQARPGDLMFFDQGDDQHLMIWMGRDIVYHTGTTTPTDNGMRAVSLQQLMTWKDTRWIPDDANPNFIGIYRLNFLAR</sequence>
<gene>
    <name evidence="1" type="ORF">SAMN05216381_1517</name>
</gene>
<evidence type="ECO:0000313" key="2">
    <source>
        <dbReference type="Proteomes" id="UP000243378"/>
    </source>
</evidence>
<dbReference type="AlphaFoldDB" id="A0A1G7KIE8"/>
<reference evidence="1 2" key="1">
    <citation type="submission" date="2016-10" db="EMBL/GenBank/DDBJ databases">
        <authorList>
            <person name="de Groot N.N."/>
        </authorList>
    </citation>
    <scope>NUCLEOTIDE SEQUENCE [LARGE SCALE GENOMIC DNA]</scope>
    <source>
        <strain evidence="1 2">LMG 25475</strain>
    </source>
</reference>
<dbReference type="Gene3D" id="3.90.1720.10">
    <property type="entry name" value="endopeptidase domain like (from Nostoc punctiforme)"/>
    <property type="match status" value="1"/>
</dbReference>
<protein>
    <recommendedName>
        <fullName evidence="3">DUF1175 domain-containing protein</fullName>
    </recommendedName>
</protein>
<evidence type="ECO:0000313" key="1">
    <source>
        <dbReference type="EMBL" id="SDF36896.1"/>
    </source>
</evidence>
<organism evidence="1 2">
    <name type="scientific">Phytopseudomonas seleniipraecipitans</name>
    <dbReference type="NCBI Taxonomy" id="640205"/>
    <lineage>
        <taxon>Bacteria</taxon>
        <taxon>Pseudomonadati</taxon>
        <taxon>Pseudomonadota</taxon>
        <taxon>Gammaproteobacteria</taxon>
        <taxon>Pseudomonadales</taxon>
        <taxon>Pseudomonadaceae</taxon>
        <taxon>Phytopseudomonas</taxon>
    </lineage>
</organism>
<name>A0A1G7KIE8_9GAMM</name>
<dbReference type="Proteomes" id="UP000243378">
    <property type="component" value="Unassembled WGS sequence"/>
</dbReference>
<dbReference type="EMBL" id="FNBM01000002">
    <property type="protein sequence ID" value="SDF36896.1"/>
    <property type="molecule type" value="Genomic_DNA"/>
</dbReference>